<dbReference type="Proteomes" id="UP000825935">
    <property type="component" value="Chromosome 22"/>
</dbReference>
<name>A0A8T2S279_CERRI</name>
<keyword evidence="2" id="KW-1185">Reference proteome</keyword>
<proteinExistence type="predicted"/>
<dbReference type="EMBL" id="CM035427">
    <property type="protein sequence ID" value="KAH7306256.1"/>
    <property type="molecule type" value="Genomic_DNA"/>
</dbReference>
<gene>
    <name evidence="1" type="ORF">KP509_22G003900</name>
</gene>
<comment type="caution">
    <text evidence="1">The sequence shown here is derived from an EMBL/GenBank/DDBJ whole genome shotgun (WGS) entry which is preliminary data.</text>
</comment>
<sequence>MGCPWSTKGIGALRGRNFVLPFQLVSSMGLSYARFKLYSLT</sequence>
<reference evidence="1" key="1">
    <citation type="submission" date="2021-08" db="EMBL/GenBank/DDBJ databases">
        <title>WGS assembly of Ceratopteris richardii.</title>
        <authorList>
            <person name="Marchant D.B."/>
            <person name="Chen G."/>
            <person name="Jenkins J."/>
            <person name="Shu S."/>
            <person name="Leebens-Mack J."/>
            <person name="Grimwood J."/>
            <person name="Schmutz J."/>
            <person name="Soltis P."/>
            <person name="Soltis D."/>
            <person name="Chen Z.-H."/>
        </authorList>
    </citation>
    <scope>NUCLEOTIDE SEQUENCE</scope>
    <source>
        <strain evidence="1">Whitten #5841</strain>
        <tissue evidence="1">Leaf</tissue>
    </source>
</reference>
<organism evidence="1 2">
    <name type="scientific">Ceratopteris richardii</name>
    <name type="common">Triangle waterfern</name>
    <dbReference type="NCBI Taxonomy" id="49495"/>
    <lineage>
        <taxon>Eukaryota</taxon>
        <taxon>Viridiplantae</taxon>
        <taxon>Streptophyta</taxon>
        <taxon>Embryophyta</taxon>
        <taxon>Tracheophyta</taxon>
        <taxon>Polypodiopsida</taxon>
        <taxon>Polypodiidae</taxon>
        <taxon>Polypodiales</taxon>
        <taxon>Pteridineae</taxon>
        <taxon>Pteridaceae</taxon>
        <taxon>Parkerioideae</taxon>
        <taxon>Ceratopteris</taxon>
    </lineage>
</organism>
<evidence type="ECO:0000313" key="1">
    <source>
        <dbReference type="EMBL" id="KAH7306256.1"/>
    </source>
</evidence>
<protein>
    <submittedName>
        <fullName evidence="1">Uncharacterized protein</fullName>
    </submittedName>
</protein>
<accession>A0A8T2S279</accession>
<dbReference type="AlphaFoldDB" id="A0A8T2S279"/>
<evidence type="ECO:0000313" key="2">
    <source>
        <dbReference type="Proteomes" id="UP000825935"/>
    </source>
</evidence>